<dbReference type="InterPro" id="IPR000445">
    <property type="entry name" value="HhH_motif"/>
</dbReference>
<dbReference type="InterPro" id="IPR003265">
    <property type="entry name" value="HhH-GPD_domain"/>
</dbReference>
<evidence type="ECO:0000256" key="6">
    <source>
        <dbReference type="ARBA" id="ARBA00022801"/>
    </source>
</evidence>
<dbReference type="SMART" id="SM00478">
    <property type="entry name" value="ENDO3c"/>
    <property type="match status" value="1"/>
</dbReference>
<dbReference type="GO" id="GO:0006285">
    <property type="term" value="P:base-excision repair, AP site formation"/>
    <property type="evidence" value="ECO:0007669"/>
    <property type="project" value="UniProtKB-ARBA"/>
</dbReference>
<dbReference type="PANTHER" id="PTHR10359">
    <property type="entry name" value="A/G-SPECIFIC ADENINE GLYCOSYLASE/ENDONUCLEASE III"/>
    <property type="match status" value="1"/>
</dbReference>
<evidence type="ECO:0000256" key="3">
    <source>
        <dbReference type="ARBA" id="ARBA00022485"/>
    </source>
</evidence>
<name>A0AAD9MV06_9ANNE</name>
<evidence type="ECO:0000256" key="7">
    <source>
        <dbReference type="ARBA" id="ARBA00023004"/>
    </source>
</evidence>
<gene>
    <name evidence="12" type="ORF">LSH36_793g00008</name>
</gene>
<evidence type="ECO:0000256" key="2">
    <source>
        <dbReference type="ARBA" id="ARBA00008343"/>
    </source>
</evidence>
<evidence type="ECO:0000256" key="8">
    <source>
        <dbReference type="ARBA" id="ARBA00023014"/>
    </source>
</evidence>
<dbReference type="Gene3D" id="1.10.1670.10">
    <property type="entry name" value="Helix-hairpin-Helix base-excision DNA repair enzymes (C-terminal)"/>
    <property type="match status" value="1"/>
</dbReference>
<comment type="caution">
    <text evidence="12">The sequence shown here is derived from an EMBL/GenBank/DDBJ whole genome shotgun (WGS) entry which is preliminary data.</text>
</comment>
<evidence type="ECO:0000256" key="9">
    <source>
        <dbReference type="ARBA" id="ARBA00023204"/>
    </source>
</evidence>
<dbReference type="GO" id="GO:0046872">
    <property type="term" value="F:metal ion binding"/>
    <property type="evidence" value="ECO:0007669"/>
    <property type="project" value="UniProtKB-KW"/>
</dbReference>
<protein>
    <recommendedName>
        <fullName evidence="11">HhH-GPD domain-containing protein</fullName>
    </recommendedName>
</protein>
<dbReference type="InterPro" id="IPR023170">
    <property type="entry name" value="HhH_base_excis_C"/>
</dbReference>
<evidence type="ECO:0000256" key="4">
    <source>
        <dbReference type="ARBA" id="ARBA00022723"/>
    </source>
</evidence>
<evidence type="ECO:0000313" key="12">
    <source>
        <dbReference type="EMBL" id="KAK2143994.1"/>
    </source>
</evidence>
<feature type="domain" description="HhH-GPD" evidence="11">
    <location>
        <begin position="47"/>
        <end position="191"/>
    </location>
</feature>
<evidence type="ECO:0000256" key="5">
    <source>
        <dbReference type="ARBA" id="ARBA00022763"/>
    </source>
</evidence>
<dbReference type="SUPFAM" id="SSF48150">
    <property type="entry name" value="DNA-glycosylase"/>
    <property type="match status" value="1"/>
</dbReference>
<dbReference type="PANTHER" id="PTHR10359:SF18">
    <property type="entry name" value="ENDONUCLEASE III"/>
    <property type="match status" value="1"/>
</dbReference>
<keyword evidence="6" id="KW-0378">Hydrolase</keyword>
<evidence type="ECO:0000256" key="10">
    <source>
        <dbReference type="ARBA" id="ARBA00023295"/>
    </source>
</evidence>
<dbReference type="GO" id="GO:0000703">
    <property type="term" value="F:oxidized pyrimidine nucleobase lesion DNA N-glycosylase activity"/>
    <property type="evidence" value="ECO:0007669"/>
    <property type="project" value="UniProtKB-ARBA"/>
</dbReference>
<evidence type="ECO:0000256" key="1">
    <source>
        <dbReference type="ARBA" id="ARBA00001966"/>
    </source>
</evidence>
<dbReference type="Gene3D" id="1.10.340.30">
    <property type="entry name" value="Hypothetical protein, domain 2"/>
    <property type="match status" value="1"/>
</dbReference>
<keyword evidence="5" id="KW-0227">DNA damage</keyword>
<dbReference type="Pfam" id="PF00730">
    <property type="entry name" value="HhH-GPD"/>
    <property type="match status" value="1"/>
</dbReference>
<keyword evidence="13" id="KW-1185">Reference proteome</keyword>
<keyword evidence="7" id="KW-0408">Iron</keyword>
<dbReference type="Proteomes" id="UP001208570">
    <property type="component" value="Unassembled WGS sequence"/>
</dbReference>
<dbReference type="GO" id="GO:0003906">
    <property type="term" value="F:DNA-(apurinic or apyrimidinic site) endonuclease activity"/>
    <property type="evidence" value="ECO:0007669"/>
    <property type="project" value="InterPro"/>
</dbReference>
<keyword evidence="4" id="KW-0479">Metal-binding</keyword>
<evidence type="ECO:0000259" key="11">
    <source>
        <dbReference type="SMART" id="SM00478"/>
    </source>
</evidence>
<evidence type="ECO:0000313" key="13">
    <source>
        <dbReference type="Proteomes" id="UP001208570"/>
    </source>
</evidence>
<dbReference type="EMBL" id="JAODUP010000793">
    <property type="protein sequence ID" value="KAK2143994.1"/>
    <property type="molecule type" value="Genomic_DNA"/>
</dbReference>
<dbReference type="CDD" id="cd00056">
    <property type="entry name" value="ENDO3c"/>
    <property type="match status" value="1"/>
</dbReference>
<dbReference type="FunFam" id="1.10.340.30:FF:000001">
    <property type="entry name" value="Endonuclease III"/>
    <property type="match status" value="1"/>
</dbReference>
<dbReference type="InterPro" id="IPR011257">
    <property type="entry name" value="DNA_glycosylase"/>
</dbReference>
<dbReference type="InterPro" id="IPR004035">
    <property type="entry name" value="Endouclease-III_FeS-bd_BS"/>
</dbReference>
<keyword evidence="10" id="KW-0326">Glycosidase</keyword>
<reference evidence="12" key="1">
    <citation type="journal article" date="2023" name="Mol. Biol. Evol.">
        <title>Third-Generation Sequencing Reveals the Adaptive Role of the Epigenome in Three Deep-Sea Polychaetes.</title>
        <authorList>
            <person name="Perez M."/>
            <person name="Aroh O."/>
            <person name="Sun Y."/>
            <person name="Lan Y."/>
            <person name="Juniper S.K."/>
            <person name="Young C.R."/>
            <person name="Angers B."/>
            <person name="Qian P.Y."/>
        </authorList>
    </citation>
    <scope>NUCLEOTIDE SEQUENCE</scope>
    <source>
        <strain evidence="12">P08H-3</strain>
    </source>
</reference>
<comment type="cofactor">
    <cofactor evidence="1">
        <name>[4Fe-4S] cluster</name>
        <dbReference type="ChEBI" id="CHEBI:49883"/>
    </cofactor>
</comment>
<dbReference type="PROSITE" id="PS00764">
    <property type="entry name" value="ENDONUCLEASE_III_1"/>
    <property type="match status" value="1"/>
</dbReference>
<keyword evidence="8" id="KW-0411">Iron-sulfur</keyword>
<comment type="similarity">
    <text evidence="2">Belongs to the Nth/MutY family.</text>
</comment>
<dbReference type="Pfam" id="PF00633">
    <property type="entry name" value="HHH"/>
    <property type="match status" value="1"/>
</dbReference>
<keyword evidence="9" id="KW-0234">DNA repair</keyword>
<dbReference type="InterPro" id="IPR005759">
    <property type="entry name" value="Nth"/>
</dbReference>
<proteinExistence type="inferred from homology"/>
<dbReference type="NCBIfam" id="TIGR01083">
    <property type="entry name" value="nth"/>
    <property type="match status" value="1"/>
</dbReference>
<organism evidence="12 13">
    <name type="scientific">Paralvinella palmiformis</name>
    <dbReference type="NCBI Taxonomy" id="53620"/>
    <lineage>
        <taxon>Eukaryota</taxon>
        <taxon>Metazoa</taxon>
        <taxon>Spiralia</taxon>
        <taxon>Lophotrochozoa</taxon>
        <taxon>Annelida</taxon>
        <taxon>Polychaeta</taxon>
        <taxon>Sedentaria</taxon>
        <taxon>Canalipalpata</taxon>
        <taxon>Terebellida</taxon>
        <taxon>Terebelliformia</taxon>
        <taxon>Alvinellidae</taxon>
        <taxon>Paralvinella</taxon>
    </lineage>
</organism>
<accession>A0AAD9MV06</accession>
<dbReference type="HAMAP" id="MF_00942">
    <property type="entry name" value="Nth"/>
    <property type="match status" value="1"/>
</dbReference>
<sequence length="476" mass="55704">MENASTNKLLLRQRAEKILSLLKTRYPHRKVLLRYESPFQLLIATILSAQTTDIAVNKATVHLFSKYPNARNLASASVRDVEHIIHSLGFYRVKAKHIIHTAKCLSDGMVPRSMNELVKLPGVGRKSASVILAHIHHVPAIIIDTHMLRVCKRMGVSRQRHAAKMEQDLAQLLDQCDWIDFSMAVNFHGRECCYARNPRCDECSIVRYCEYYENTDIISNMAKSNKSMMQVDRITNIIKKWNHVETLTYYVLGKDKYDPYYTLLFDVYYKSELPSKVERRRIFDFAEFIETSRITTKDRMLIDDVPVRINYKSLEEVESFIKDFRSDAPRYYVQTTYPLWRISHFEVHYTKGEWFSNVKMMIAELPDSFWVRQLRILRKKVEHILVDMKSALFAKDDFFFFISSSSFIWYLIEFFHVAAHRFVPPGKLLGHSLRTLPGLSEELSSRISTFFRDKSDLSHAQRLQLAELIVQNAFSS</sequence>
<dbReference type="AlphaFoldDB" id="A0AAD9MV06"/>
<dbReference type="GO" id="GO:0051539">
    <property type="term" value="F:4 iron, 4 sulfur cluster binding"/>
    <property type="evidence" value="ECO:0007669"/>
    <property type="project" value="UniProtKB-KW"/>
</dbReference>
<keyword evidence="3" id="KW-0004">4Fe-4S</keyword>
<dbReference type="GO" id="GO:0003677">
    <property type="term" value="F:DNA binding"/>
    <property type="evidence" value="ECO:0007669"/>
    <property type="project" value="InterPro"/>
</dbReference>